<evidence type="ECO:0000313" key="2">
    <source>
        <dbReference type="Proteomes" id="UP001140453"/>
    </source>
</evidence>
<gene>
    <name evidence="1" type="ORF">N0V93_000490</name>
</gene>
<dbReference type="OrthoDB" id="46529at2759"/>
<sequence>MTELVCKVCADPLRVPVSDDDEPGPSSSTANTIPDDLLFPCGCHYHWQCALDQASHIATHLTCPSCDAHLVSNAAGPSVTNPVFHTSQAAPSIPCRYESDGGVEDSYDILPVLTEEAYLETHPNERRNRAFLTMCQEGDVLGAVELLKDAASEGDDVRAIVLYRDTLAKGKSALQIALERQQEEAVWLLLYLGSPRLPIEAFPDEAIAAAQSMGVDRMPPGGEDIVSLRDEEGRSAEDYARAVAPVWDRLLHAGILRP</sequence>
<keyword evidence="2" id="KW-1185">Reference proteome</keyword>
<accession>A0A9W8Z1P6</accession>
<comment type="caution">
    <text evidence="1">The sequence shown here is derived from an EMBL/GenBank/DDBJ whole genome shotgun (WGS) entry which is preliminary data.</text>
</comment>
<proteinExistence type="predicted"/>
<name>A0A9W8Z1P6_9PEZI</name>
<reference evidence="1" key="1">
    <citation type="submission" date="2022-10" db="EMBL/GenBank/DDBJ databases">
        <title>Tapping the CABI collections for fungal endophytes: first genome assemblies for Collariella, Neodidymelliopsis, Ascochyta clinopodiicola, Didymella pomorum, Didymosphaeria variabile, Neocosmospora piperis and Neocucurbitaria cava.</title>
        <authorList>
            <person name="Hill R."/>
        </authorList>
    </citation>
    <scope>NUCLEOTIDE SEQUENCE</scope>
    <source>
        <strain evidence="1">IMI 355082</strain>
    </source>
</reference>
<dbReference type="EMBL" id="JAPEVB010000001">
    <property type="protein sequence ID" value="KAJ4396271.1"/>
    <property type="molecule type" value="Genomic_DNA"/>
</dbReference>
<protein>
    <submittedName>
        <fullName evidence="1">Uncharacterized protein</fullName>
    </submittedName>
</protein>
<organism evidence="1 2">
    <name type="scientific">Gnomoniopsis smithogilvyi</name>
    <dbReference type="NCBI Taxonomy" id="1191159"/>
    <lineage>
        <taxon>Eukaryota</taxon>
        <taxon>Fungi</taxon>
        <taxon>Dikarya</taxon>
        <taxon>Ascomycota</taxon>
        <taxon>Pezizomycotina</taxon>
        <taxon>Sordariomycetes</taxon>
        <taxon>Sordariomycetidae</taxon>
        <taxon>Diaporthales</taxon>
        <taxon>Gnomoniaceae</taxon>
        <taxon>Gnomoniopsis</taxon>
    </lineage>
</organism>
<evidence type="ECO:0000313" key="1">
    <source>
        <dbReference type="EMBL" id="KAJ4396271.1"/>
    </source>
</evidence>
<dbReference type="Proteomes" id="UP001140453">
    <property type="component" value="Unassembled WGS sequence"/>
</dbReference>
<dbReference type="AlphaFoldDB" id="A0A9W8Z1P6"/>